<dbReference type="Gene3D" id="2.60.40.10">
    <property type="entry name" value="Immunoglobulins"/>
    <property type="match status" value="1"/>
</dbReference>
<evidence type="ECO:0000313" key="4">
    <source>
        <dbReference type="Proteomes" id="UP001597319"/>
    </source>
</evidence>
<evidence type="ECO:0000256" key="1">
    <source>
        <dbReference type="SAM" id="SignalP"/>
    </source>
</evidence>
<organism evidence="3 4">
    <name type="scientific">Aquimarina rubra</name>
    <dbReference type="NCBI Taxonomy" id="1920033"/>
    <lineage>
        <taxon>Bacteria</taxon>
        <taxon>Pseudomonadati</taxon>
        <taxon>Bacteroidota</taxon>
        <taxon>Flavobacteriia</taxon>
        <taxon>Flavobacteriales</taxon>
        <taxon>Flavobacteriaceae</taxon>
        <taxon>Aquimarina</taxon>
    </lineage>
</organism>
<dbReference type="Gene3D" id="3.80.20.20">
    <property type="entry name" value="Receptor L-domain"/>
    <property type="match status" value="1"/>
</dbReference>
<feature type="signal peptide" evidence="1">
    <location>
        <begin position="1"/>
        <end position="21"/>
    </location>
</feature>
<keyword evidence="1" id="KW-0732">Signal</keyword>
<dbReference type="Proteomes" id="UP001597319">
    <property type="component" value="Unassembled WGS sequence"/>
</dbReference>
<dbReference type="InterPro" id="IPR013783">
    <property type="entry name" value="Ig-like_fold"/>
</dbReference>
<dbReference type="Pfam" id="PF00041">
    <property type="entry name" value="fn3"/>
    <property type="match status" value="1"/>
</dbReference>
<dbReference type="RefSeq" id="WP_378293103.1">
    <property type="nucleotide sequence ID" value="NZ_JBHULE010000019.1"/>
</dbReference>
<dbReference type="InterPro" id="IPR036116">
    <property type="entry name" value="FN3_sf"/>
</dbReference>
<reference evidence="4" key="1">
    <citation type="journal article" date="2019" name="Int. J. Syst. Evol. Microbiol.">
        <title>The Global Catalogue of Microorganisms (GCM) 10K type strain sequencing project: providing services to taxonomists for standard genome sequencing and annotation.</title>
        <authorList>
            <consortium name="The Broad Institute Genomics Platform"/>
            <consortium name="The Broad Institute Genome Sequencing Center for Infectious Disease"/>
            <person name="Wu L."/>
            <person name="Ma J."/>
        </authorList>
    </citation>
    <scope>NUCLEOTIDE SEQUENCE [LARGE SCALE GENOMIC DNA]</scope>
    <source>
        <strain evidence="4">KCTC 52274</strain>
    </source>
</reference>
<dbReference type="CDD" id="cd00063">
    <property type="entry name" value="FN3"/>
    <property type="match status" value="1"/>
</dbReference>
<name>A0ABW5LFG0_9FLAO</name>
<dbReference type="EMBL" id="JBHULE010000019">
    <property type="protein sequence ID" value="MFD2563565.1"/>
    <property type="molecule type" value="Genomic_DNA"/>
</dbReference>
<evidence type="ECO:0000313" key="3">
    <source>
        <dbReference type="EMBL" id="MFD2563565.1"/>
    </source>
</evidence>
<feature type="domain" description="Fibronectin type-III" evidence="2">
    <location>
        <begin position="29"/>
        <end position="137"/>
    </location>
</feature>
<comment type="caution">
    <text evidence="3">The sequence shown here is derived from an EMBL/GenBank/DDBJ whole genome shotgun (WGS) entry which is preliminary data.</text>
</comment>
<dbReference type="PROSITE" id="PS50853">
    <property type="entry name" value="FN3"/>
    <property type="match status" value="1"/>
</dbReference>
<protein>
    <submittedName>
        <fullName evidence="3">Fibronectin type III domain-containing protein</fullName>
    </submittedName>
</protein>
<keyword evidence="4" id="KW-1185">Reference proteome</keyword>
<feature type="chain" id="PRO_5047030809" evidence="1">
    <location>
        <begin position="22"/>
        <end position="443"/>
    </location>
</feature>
<sequence>MKFYLNMILCLLLLFIVGCSSDDSLDNLPPRDFDAKAISAGINSLSIRWTESTDPENSIVKYDIYIAKNEQNAEFVQIASALSEQQVSSPYQSDPDFRFFYKIENLEHNTQWKGKVVAVDQEGQRKESFFWTSTQEDKVVPIINNITVGSRKFYARFSVDFENSGGYKKEYIVYLNDNLIDSNGFLDNLSEGTTYNLRVQIDDGNAISDPFETSFTTLSGDVLVDDLYFVSQSQIDRFGTNRFKEIQGDVTLLIENVGQGGIQINDLSPLADIEIISGNLKIEGSHRNQEVALFPYIKQVEGDLTLFEAHLFNAFERLETVGGELDLHGCYQMDSDPIIFEKLIEIQGGLFIYQTAPRGFNKLQMTGSIHIIETGIINLDFLSELNTVSGNVFFAFNPRLTDYCGLRPLFSEGNFTGSLTIDSYDSDYFNPSIQDIIGGNCSI</sequence>
<dbReference type="SUPFAM" id="SSF49265">
    <property type="entry name" value="Fibronectin type III"/>
    <property type="match status" value="1"/>
</dbReference>
<dbReference type="SUPFAM" id="SSF52058">
    <property type="entry name" value="L domain-like"/>
    <property type="match status" value="1"/>
</dbReference>
<accession>A0ABW5LFG0</accession>
<dbReference type="InterPro" id="IPR036941">
    <property type="entry name" value="Rcpt_L-dom_sf"/>
</dbReference>
<gene>
    <name evidence="3" type="ORF">ACFSR1_12875</name>
</gene>
<proteinExistence type="predicted"/>
<dbReference type="InterPro" id="IPR003961">
    <property type="entry name" value="FN3_dom"/>
</dbReference>
<dbReference type="PROSITE" id="PS51257">
    <property type="entry name" value="PROKAR_LIPOPROTEIN"/>
    <property type="match status" value="1"/>
</dbReference>
<evidence type="ECO:0000259" key="2">
    <source>
        <dbReference type="PROSITE" id="PS50853"/>
    </source>
</evidence>